<sequence length="436" mass="49145">MVATLVSKRIINCSFPRIHTKASLISKRIIKPISPTPKSLSCYNLSSSDQTLPNIYVPFAFFYPSVTNQFERTQISQQIENGLSKTLASYYPFAGRLVENHHISCNDAGINFQEIQINSSMSEIFKKSQEDIVFPRGLQWSSIQNPIDHSLVFVQLNYFDCGGVAISFCMSHKIADGSTFGTFVNDLATMSCQENYVPSPRFISNTIFPPVENPISFPPNLPTNGISKRVIFHAEKIAALKTLANNLGIEKPTRVEVVTALLYQRALASSDSSLVRQSILIQPINLRPLIGLRPDSVGNIWAMNILVTKNNQMSFQEMVNELRKSKVKIQNIYKQKLNSSSPMQDMLRDFFHLVGRGGFDVYHCSSNCRFPYYEVDFGWGKPIRVSIGQYPGKDTFFLIDTPENGIEALVNLDEQTMLRFEKDKELLSFASLCSTE</sequence>
<dbReference type="EMBL" id="CM044704">
    <property type="protein sequence ID" value="KAI5669441.1"/>
    <property type="molecule type" value="Genomic_DNA"/>
</dbReference>
<dbReference type="Proteomes" id="UP001060085">
    <property type="component" value="Linkage Group LG04"/>
</dbReference>
<reference evidence="2" key="1">
    <citation type="journal article" date="2023" name="Nat. Plants">
        <title>Single-cell RNA sequencing provides a high-resolution roadmap for understanding the multicellular compartmentation of specialized metabolism.</title>
        <authorList>
            <person name="Sun S."/>
            <person name="Shen X."/>
            <person name="Li Y."/>
            <person name="Li Y."/>
            <person name="Wang S."/>
            <person name="Li R."/>
            <person name="Zhang H."/>
            <person name="Shen G."/>
            <person name="Guo B."/>
            <person name="Wei J."/>
            <person name="Xu J."/>
            <person name="St-Pierre B."/>
            <person name="Chen S."/>
            <person name="Sun C."/>
        </authorList>
    </citation>
    <scope>NUCLEOTIDE SEQUENCE [LARGE SCALE GENOMIC DNA]</scope>
</reference>
<name>A0ACC0B9X1_CATRO</name>
<comment type="caution">
    <text evidence="1">The sequence shown here is derived from an EMBL/GenBank/DDBJ whole genome shotgun (WGS) entry which is preliminary data.</text>
</comment>
<evidence type="ECO:0000313" key="2">
    <source>
        <dbReference type="Proteomes" id="UP001060085"/>
    </source>
</evidence>
<accession>A0ACC0B9X1</accession>
<proteinExistence type="predicted"/>
<organism evidence="1 2">
    <name type="scientific">Catharanthus roseus</name>
    <name type="common">Madagascar periwinkle</name>
    <name type="synonym">Vinca rosea</name>
    <dbReference type="NCBI Taxonomy" id="4058"/>
    <lineage>
        <taxon>Eukaryota</taxon>
        <taxon>Viridiplantae</taxon>
        <taxon>Streptophyta</taxon>
        <taxon>Embryophyta</taxon>
        <taxon>Tracheophyta</taxon>
        <taxon>Spermatophyta</taxon>
        <taxon>Magnoliopsida</taxon>
        <taxon>eudicotyledons</taxon>
        <taxon>Gunneridae</taxon>
        <taxon>Pentapetalae</taxon>
        <taxon>asterids</taxon>
        <taxon>lamiids</taxon>
        <taxon>Gentianales</taxon>
        <taxon>Apocynaceae</taxon>
        <taxon>Rauvolfioideae</taxon>
        <taxon>Vinceae</taxon>
        <taxon>Catharanthinae</taxon>
        <taxon>Catharanthus</taxon>
    </lineage>
</organism>
<evidence type="ECO:0000313" key="1">
    <source>
        <dbReference type="EMBL" id="KAI5669441.1"/>
    </source>
</evidence>
<gene>
    <name evidence="1" type="ORF">M9H77_19294</name>
</gene>
<protein>
    <submittedName>
        <fullName evidence="1">Uncharacterized protein</fullName>
    </submittedName>
</protein>
<keyword evidence="2" id="KW-1185">Reference proteome</keyword>